<proteinExistence type="predicted"/>
<dbReference type="KEGG" id="loa:LOAG_03213"/>
<dbReference type="CTD" id="9940600"/>
<reference evidence="2" key="1">
    <citation type="submission" date="2012-04" db="EMBL/GenBank/DDBJ databases">
        <title>The Genome Sequence of Loa loa.</title>
        <authorList>
            <consortium name="The Broad Institute Genome Sequencing Platform"/>
            <consortium name="Broad Institute Genome Sequencing Center for Infectious Disease"/>
            <person name="Nutman T.B."/>
            <person name="Fink D.L."/>
            <person name="Russ C."/>
            <person name="Young S."/>
            <person name="Zeng Q."/>
            <person name="Gargeya S."/>
            <person name="Alvarado L."/>
            <person name="Berlin A."/>
            <person name="Chapman S.B."/>
            <person name="Chen Z."/>
            <person name="Freedman E."/>
            <person name="Gellesch M."/>
            <person name="Goldberg J."/>
            <person name="Griggs A."/>
            <person name="Gujja S."/>
            <person name="Heilman E.R."/>
            <person name="Heiman D."/>
            <person name="Howarth C."/>
            <person name="Mehta T."/>
            <person name="Neiman D."/>
            <person name="Pearson M."/>
            <person name="Roberts A."/>
            <person name="Saif S."/>
            <person name="Shea T."/>
            <person name="Shenoy N."/>
            <person name="Sisk P."/>
            <person name="Stolte C."/>
            <person name="Sykes S."/>
            <person name="White J."/>
            <person name="Yandava C."/>
            <person name="Haas B."/>
            <person name="Henn M.R."/>
            <person name="Nusbaum C."/>
            <person name="Birren B."/>
        </authorList>
    </citation>
    <scope>NUCLEOTIDE SEQUENCE [LARGE SCALE GENOMIC DNA]</scope>
</reference>
<organism evidence="2">
    <name type="scientific">Loa loa</name>
    <name type="common">Eye worm</name>
    <name type="synonym">Filaria loa</name>
    <dbReference type="NCBI Taxonomy" id="7209"/>
    <lineage>
        <taxon>Eukaryota</taxon>
        <taxon>Metazoa</taxon>
        <taxon>Ecdysozoa</taxon>
        <taxon>Nematoda</taxon>
        <taxon>Chromadorea</taxon>
        <taxon>Rhabditida</taxon>
        <taxon>Spirurina</taxon>
        <taxon>Spiruromorpha</taxon>
        <taxon>Filarioidea</taxon>
        <taxon>Onchocercidae</taxon>
        <taxon>Loa</taxon>
    </lineage>
</organism>
<dbReference type="RefSeq" id="XP_003138798.1">
    <property type="nucleotide sequence ID" value="XM_003138750.1"/>
</dbReference>
<keyword evidence="1" id="KW-0812">Transmembrane</keyword>
<gene>
    <name evidence="2" type="ORF">LOAG_03213</name>
</gene>
<dbReference type="InParanoid" id="A0A1S0U5Q9"/>
<keyword evidence="1" id="KW-0472">Membrane</keyword>
<sequence length="130" mass="14974">MANEKFGALVIGISDLKLSKKDVVRMVTAFHADKNILLYHHQILTSNLSFILANYFMGLYFLMIRKAEINTTKYLKMSYPKEIIFPVINKSVVRRLLLRNNTKTDFAVKLKFFAIMSPITILLSPTHAHN</sequence>
<dbReference type="EMBL" id="JH712067">
    <property type="protein sequence ID" value="EFO25275.1"/>
    <property type="molecule type" value="Genomic_DNA"/>
</dbReference>
<dbReference type="AlphaFoldDB" id="A0A1S0U5Q9"/>
<dbReference type="GeneID" id="9940600"/>
<protein>
    <submittedName>
        <fullName evidence="2">Uncharacterized protein</fullName>
    </submittedName>
</protein>
<keyword evidence="1" id="KW-1133">Transmembrane helix</keyword>
<evidence type="ECO:0000313" key="2">
    <source>
        <dbReference type="EMBL" id="EFO25275.1"/>
    </source>
</evidence>
<dbReference type="OrthoDB" id="5853820at2759"/>
<feature type="transmembrane region" description="Helical" evidence="1">
    <location>
        <begin position="43"/>
        <end position="63"/>
    </location>
</feature>
<accession>A0A1S0U5Q9</accession>
<evidence type="ECO:0000256" key="1">
    <source>
        <dbReference type="SAM" id="Phobius"/>
    </source>
</evidence>
<name>A0A1S0U5Q9_LOALO</name>